<dbReference type="GO" id="GO:0005524">
    <property type="term" value="F:ATP binding"/>
    <property type="evidence" value="ECO:0007669"/>
    <property type="project" value="UniProtKB-UniRule"/>
</dbReference>
<keyword evidence="3" id="KW-0433">Leucine-rich repeat</keyword>
<reference evidence="19" key="1">
    <citation type="submission" date="2021-03" db="EMBL/GenBank/DDBJ databases">
        <authorList>
            <person name="Li Z."/>
            <person name="Yang C."/>
        </authorList>
    </citation>
    <scope>NUCLEOTIDE SEQUENCE</scope>
    <source>
        <strain evidence="19">Dzin_1.0</strain>
        <tissue evidence="19">Leaf</tissue>
    </source>
</reference>
<dbReference type="FunFam" id="1.10.510.10:FF:000365">
    <property type="entry name" value="Leucine-rich repeat receptor-like serine/threonine-protein kinase At1g17230"/>
    <property type="match status" value="1"/>
</dbReference>
<dbReference type="InterPro" id="IPR017441">
    <property type="entry name" value="Protein_kinase_ATP_BS"/>
</dbReference>
<feature type="transmembrane region" description="Helical" evidence="16">
    <location>
        <begin position="616"/>
        <end position="637"/>
    </location>
</feature>
<keyword evidence="10 15" id="KW-0067">ATP-binding</keyword>
<keyword evidence="7" id="KW-0677">Repeat</keyword>
<dbReference type="InterPro" id="IPR050647">
    <property type="entry name" value="Plant_LRR-RLKs"/>
</dbReference>
<dbReference type="FunFam" id="3.80.10.10:FF:000228">
    <property type="entry name" value="Leucine-rich repeat receptor-like serine/threonine-protein kinase BAM1"/>
    <property type="match status" value="1"/>
</dbReference>
<evidence type="ECO:0000256" key="14">
    <source>
        <dbReference type="ARBA" id="ARBA00023180"/>
    </source>
</evidence>
<evidence type="ECO:0000256" key="4">
    <source>
        <dbReference type="ARBA" id="ARBA00022679"/>
    </source>
</evidence>
<dbReference type="SMART" id="SM00369">
    <property type="entry name" value="LRR_TYP"/>
    <property type="match status" value="6"/>
</dbReference>
<keyword evidence="6 17" id="KW-0732">Signal</keyword>
<dbReference type="PROSITE" id="PS00107">
    <property type="entry name" value="PROTEIN_KINASE_ATP"/>
    <property type="match status" value="1"/>
</dbReference>
<keyword evidence="8 15" id="KW-0547">Nucleotide-binding</keyword>
<comment type="subcellular location">
    <subcellularLocation>
        <location evidence="1">Cell membrane</location>
        <topology evidence="1">Single-pass membrane protein</topology>
    </subcellularLocation>
</comment>
<keyword evidence="4" id="KW-0808">Transferase</keyword>
<dbReference type="SUPFAM" id="SSF52047">
    <property type="entry name" value="RNI-like"/>
    <property type="match status" value="1"/>
</dbReference>
<evidence type="ECO:0000256" key="6">
    <source>
        <dbReference type="ARBA" id="ARBA00022729"/>
    </source>
</evidence>
<dbReference type="Pfam" id="PF00069">
    <property type="entry name" value="Pkinase"/>
    <property type="match status" value="1"/>
</dbReference>
<proteinExistence type="inferred from homology"/>
<dbReference type="FunFam" id="3.80.10.10:FF:000215">
    <property type="entry name" value="Receptor-like protein kinase HSL1"/>
    <property type="match status" value="1"/>
</dbReference>
<evidence type="ECO:0000256" key="16">
    <source>
        <dbReference type="SAM" id="Phobius"/>
    </source>
</evidence>
<gene>
    <name evidence="19" type="ORF">J5N97_022288</name>
</gene>
<evidence type="ECO:0000259" key="18">
    <source>
        <dbReference type="PROSITE" id="PS50011"/>
    </source>
</evidence>
<dbReference type="InterPro" id="IPR011009">
    <property type="entry name" value="Kinase-like_dom_sf"/>
</dbReference>
<evidence type="ECO:0000256" key="12">
    <source>
        <dbReference type="ARBA" id="ARBA00023136"/>
    </source>
</evidence>
<dbReference type="SUPFAM" id="SSF56112">
    <property type="entry name" value="Protein kinase-like (PK-like)"/>
    <property type="match status" value="1"/>
</dbReference>
<evidence type="ECO:0000256" key="2">
    <source>
        <dbReference type="ARBA" id="ARBA00008684"/>
    </source>
</evidence>
<dbReference type="InterPro" id="IPR055414">
    <property type="entry name" value="LRR_R13L4/SHOC2-like"/>
</dbReference>
<keyword evidence="13" id="KW-0675">Receptor</keyword>
<dbReference type="Pfam" id="PF00560">
    <property type="entry name" value="LRR_1"/>
    <property type="match status" value="4"/>
</dbReference>
<dbReference type="Pfam" id="PF08263">
    <property type="entry name" value="LRRNT_2"/>
    <property type="match status" value="1"/>
</dbReference>
<evidence type="ECO:0000256" key="8">
    <source>
        <dbReference type="ARBA" id="ARBA00022741"/>
    </source>
</evidence>
<dbReference type="PANTHER" id="PTHR48056:SF20">
    <property type="entry name" value="PROTEIN KINASE DOMAIN-CONTAINING PROTEIN"/>
    <property type="match status" value="1"/>
</dbReference>
<keyword evidence="11 16" id="KW-1133">Transmembrane helix</keyword>
<comment type="caution">
    <text evidence="19">The sequence shown here is derived from an EMBL/GenBank/DDBJ whole genome shotgun (WGS) entry which is preliminary data.</text>
</comment>
<organism evidence="19 20">
    <name type="scientific">Dioscorea zingiberensis</name>
    <dbReference type="NCBI Taxonomy" id="325984"/>
    <lineage>
        <taxon>Eukaryota</taxon>
        <taxon>Viridiplantae</taxon>
        <taxon>Streptophyta</taxon>
        <taxon>Embryophyta</taxon>
        <taxon>Tracheophyta</taxon>
        <taxon>Spermatophyta</taxon>
        <taxon>Magnoliopsida</taxon>
        <taxon>Liliopsida</taxon>
        <taxon>Dioscoreales</taxon>
        <taxon>Dioscoreaceae</taxon>
        <taxon>Dioscorea</taxon>
    </lineage>
</organism>
<dbReference type="Gene3D" id="1.10.510.10">
    <property type="entry name" value="Transferase(Phosphotransferase) domain 1"/>
    <property type="match status" value="1"/>
</dbReference>
<dbReference type="Proteomes" id="UP001085076">
    <property type="component" value="Miscellaneous, Linkage group lg06"/>
</dbReference>
<dbReference type="Gene3D" id="3.80.10.10">
    <property type="entry name" value="Ribonuclease Inhibitor"/>
    <property type="match status" value="4"/>
</dbReference>
<evidence type="ECO:0000256" key="1">
    <source>
        <dbReference type="ARBA" id="ARBA00004162"/>
    </source>
</evidence>
<sequence>MAVFSDSIHFFTTILLFLNFITISHCMESLEAQALIAFKNQLKDPMNYLDTWSSSLPPCQFHGVTCDSNSGEVIGISLVNMSLSGSISPSIASLRSLASLDIGQNSFTGTVPDELLNCTKLQFLNLSTNGLTGHLPDLSPLTSLRVLDVSSNGFSGDFPAWVGRLTGLVELGLAANGFNEGEIPESIGNLKSLTWLFMNSCNLRGEIPASIFQLTSLGTLDFSMNRLIGNIPSSISNLRNLFKIELYQNNLTGVIPPELGSIPGLREIDLSRNQLSGKLPAELGFLKNLTVFQIYRNNFWGELPSEFGDLKFLNAFSIYENKFSGVFPANLGRFSPLNSVDISENNFSGPFPEYLCQNNNLQFLLALNNSFSGEFPDSYASCKSLMRFRISQNGFTGKVPDGLWGLPSAIIIDISENYFSGKITTAIGISTGLSELSVQKNNLYGELPAELGNLFQLQKLIASDNSFSGQIPAEIGNLNQLTSLHLEGNEISGFIPSQLSMCNRLADLNLAENSLSGTIPESLAMLTSLNSLNLSSNMLTGSIPDELQSLRLSSLDLSMNQFSGRVPPALLVIAGDEAFDGNAGLCIDDLTDNRVNSLLSVCSFRDGHKNNSKKRLVYMSILFVMIVLSVGLAFASFKSFKLEEQRKKKDMEEGSEEDTSWKLESFHPTEIDAEEICNLDDDNLIGDGGTGKVYRLDLNKNRGTLAVKKLSKGKGEQVLMTEIDILGKIRHRNILKLYACLTRGKVNFLVFEYMPNGNLYQALRREVKVGKPELDWNKRYKIAVGVAKGLMYLHHDCSPAIVHRDIKSSNILLDEDYEAKISDFGIAKVAENSELTSFAGTHGYIAPELAYSIKLTEKSDIYSFGVVLLELVTGRGATETIYGEGKDIVYWVSRHLDSEKVQQVLDKKVSISMEVDMIKVLRVAILCTTKLPSLRPTMRQVVNMLIDADPCNSITTRKDNCKD</sequence>
<dbReference type="PROSITE" id="PS51450">
    <property type="entry name" value="LRR"/>
    <property type="match status" value="1"/>
</dbReference>
<feature type="chain" id="PRO_5038448999" description="Protein kinase domain-containing protein" evidence="17">
    <location>
        <begin position="27"/>
        <end position="963"/>
    </location>
</feature>
<dbReference type="InterPro" id="IPR008271">
    <property type="entry name" value="Ser/Thr_kinase_AS"/>
</dbReference>
<dbReference type="SMART" id="SM00220">
    <property type="entry name" value="S_TKc"/>
    <property type="match status" value="1"/>
</dbReference>
<dbReference type="AlphaFoldDB" id="A0A9D5C9S2"/>
<evidence type="ECO:0000313" key="19">
    <source>
        <dbReference type="EMBL" id="KAJ0969411.1"/>
    </source>
</evidence>
<dbReference type="OrthoDB" id="676979at2759"/>
<dbReference type="PROSITE" id="PS00108">
    <property type="entry name" value="PROTEIN_KINASE_ST"/>
    <property type="match status" value="1"/>
</dbReference>
<keyword evidence="12 16" id="KW-0472">Membrane</keyword>
<evidence type="ECO:0000256" key="10">
    <source>
        <dbReference type="ARBA" id="ARBA00022840"/>
    </source>
</evidence>
<feature type="binding site" evidence="15">
    <location>
        <position position="709"/>
    </location>
    <ligand>
        <name>ATP</name>
        <dbReference type="ChEBI" id="CHEBI:30616"/>
    </ligand>
</feature>
<keyword evidence="9" id="KW-0418">Kinase</keyword>
<comment type="similarity">
    <text evidence="2">Belongs to the protein kinase superfamily. Ser/Thr protein kinase family.</text>
</comment>
<evidence type="ECO:0000256" key="3">
    <source>
        <dbReference type="ARBA" id="ARBA00022614"/>
    </source>
</evidence>
<dbReference type="InterPro" id="IPR032675">
    <property type="entry name" value="LRR_dom_sf"/>
</dbReference>
<dbReference type="GO" id="GO:0005886">
    <property type="term" value="C:plasma membrane"/>
    <property type="evidence" value="ECO:0007669"/>
    <property type="project" value="UniProtKB-SubCell"/>
</dbReference>
<keyword evidence="5 16" id="KW-0812">Transmembrane</keyword>
<keyword evidence="20" id="KW-1185">Reference proteome</keyword>
<dbReference type="FunFam" id="3.80.10.10:FF:000590">
    <property type="entry name" value="Leucine-rich receptor-like protein kinase family protein"/>
    <property type="match status" value="1"/>
</dbReference>
<keyword evidence="14" id="KW-0325">Glycoprotein</keyword>
<dbReference type="InterPro" id="IPR013210">
    <property type="entry name" value="LRR_N_plant-typ"/>
</dbReference>
<dbReference type="InterPro" id="IPR003591">
    <property type="entry name" value="Leu-rich_rpt_typical-subtyp"/>
</dbReference>
<dbReference type="GO" id="GO:0033612">
    <property type="term" value="F:receptor serine/threonine kinase binding"/>
    <property type="evidence" value="ECO:0007669"/>
    <property type="project" value="TreeGrafter"/>
</dbReference>
<evidence type="ECO:0000256" key="13">
    <source>
        <dbReference type="ARBA" id="ARBA00023170"/>
    </source>
</evidence>
<feature type="signal peptide" evidence="17">
    <location>
        <begin position="1"/>
        <end position="26"/>
    </location>
</feature>
<dbReference type="SUPFAM" id="SSF52058">
    <property type="entry name" value="L domain-like"/>
    <property type="match status" value="2"/>
</dbReference>
<dbReference type="InterPro" id="IPR001611">
    <property type="entry name" value="Leu-rich_rpt"/>
</dbReference>
<name>A0A9D5C9S2_9LILI</name>
<evidence type="ECO:0000256" key="7">
    <source>
        <dbReference type="ARBA" id="ARBA00022737"/>
    </source>
</evidence>
<evidence type="ECO:0000256" key="17">
    <source>
        <dbReference type="SAM" id="SignalP"/>
    </source>
</evidence>
<evidence type="ECO:0000256" key="5">
    <source>
        <dbReference type="ARBA" id="ARBA00022692"/>
    </source>
</evidence>
<dbReference type="FunFam" id="3.30.200.20:FF:000511">
    <property type="entry name" value="Leucine-rich receptor-like protein kinase family protein"/>
    <property type="match status" value="1"/>
</dbReference>
<evidence type="ECO:0000256" key="11">
    <source>
        <dbReference type="ARBA" id="ARBA00022989"/>
    </source>
</evidence>
<dbReference type="InterPro" id="IPR000719">
    <property type="entry name" value="Prot_kinase_dom"/>
</dbReference>
<evidence type="ECO:0000256" key="9">
    <source>
        <dbReference type="ARBA" id="ARBA00022777"/>
    </source>
</evidence>
<dbReference type="PROSITE" id="PS50011">
    <property type="entry name" value="PROTEIN_KINASE_DOM"/>
    <property type="match status" value="1"/>
</dbReference>
<evidence type="ECO:0000313" key="20">
    <source>
        <dbReference type="Proteomes" id="UP001085076"/>
    </source>
</evidence>
<evidence type="ECO:0000256" key="15">
    <source>
        <dbReference type="PROSITE-ProRule" id="PRU10141"/>
    </source>
</evidence>
<protein>
    <recommendedName>
        <fullName evidence="18">Protein kinase domain-containing protein</fullName>
    </recommendedName>
</protein>
<dbReference type="Pfam" id="PF23598">
    <property type="entry name" value="LRR_14"/>
    <property type="match status" value="1"/>
</dbReference>
<dbReference type="EMBL" id="JAGGNH010000006">
    <property type="protein sequence ID" value="KAJ0969411.1"/>
    <property type="molecule type" value="Genomic_DNA"/>
</dbReference>
<feature type="domain" description="Protein kinase" evidence="18">
    <location>
        <begin position="679"/>
        <end position="946"/>
    </location>
</feature>
<accession>A0A9D5C9S2</accession>
<reference evidence="19" key="2">
    <citation type="journal article" date="2022" name="Hortic Res">
        <title>The genome of Dioscorea zingiberensis sheds light on the biosynthesis, origin and evolution of the medicinally important diosgenin saponins.</title>
        <authorList>
            <person name="Li Y."/>
            <person name="Tan C."/>
            <person name="Li Z."/>
            <person name="Guo J."/>
            <person name="Li S."/>
            <person name="Chen X."/>
            <person name="Wang C."/>
            <person name="Dai X."/>
            <person name="Yang H."/>
            <person name="Song W."/>
            <person name="Hou L."/>
            <person name="Xu J."/>
            <person name="Tong Z."/>
            <person name="Xu A."/>
            <person name="Yuan X."/>
            <person name="Wang W."/>
            <person name="Yang Q."/>
            <person name="Chen L."/>
            <person name="Sun Z."/>
            <person name="Wang K."/>
            <person name="Pan B."/>
            <person name="Chen J."/>
            <person name="Bao Y."/>
            <person name="Liu F."/>
            <person name="Qi X."/>
            <person name="Gang D.R."/>
            <person name="Wen J."/>
            <person name="Li J."/>
        </authorList>
    </citation>
    <scope>NUCLEOTIDE SEQUENCE</scope>
    <source>
        <strain evidence="19">Dzin_1.0</strain>
    </source>
</reference>
<dbReference type="PANTHER" id="PTHR48056">
    <property type="entry name" value="LRR RECEPTOR-LIKE SERINE/THREONINE-PROTEIN KINASE-RELATED"/>
    <property type="match status" value="1"/>
</dbReference>
<dbReference type="GO" id="GO:0004672">
    <property type="term" value="F:protein kinase activity"/>
    <property type="evidence" value="ECO:0007669"/>
    <property type="project" value="InterPro"/>
</dbReference>
<dbReference type="Gene3D" id="3.30.200.20">
    <property type="entry name" value="Phosphorylase Kinase, domain 1"/>
    <property type="match status" value="1"/>
</dbReference>